<evidence type="ECO:0000313" key="3">
    <source>
        <dbReference type="Proteomes" id="UP000265816"/>
    </source>
</evidence>
<protein>
    <recommendedName>
        <fullName evidence="1">UPF0398 protein D1970_13900</fullName>
    </recommendedName>
</protein>
<organism evidence="2 3">
    <name type="scientific">Mesobacillus zeae</name>
    <dbReference type="NCBI Taxonomy" id="1917180"/>
    <lineage>
        <taxon>Bacteria</taxon>
        <taxon>Bacillati</taxon>
        <taxon>Bacillota</taxon>
        <taxon>Bacilli</taxon>
        <taxon>Bacillales</taxon>
        <taxon>Bacillaceae</taxon>
        <taxon>Mesobacillus</taxon>
    </lineage>
</organism>
<dbReference type="HAMAP" id="MF_01575">
    <property type="entry name" value="UPF0398"/>
    <property type="match status" value="1"/>
</dbReference>
<gene>
    <name evidence="2" type="ORF">D1970_13900</name>
</gene>
<dbReference type="SUPFAM" id="SSF102405">
    <property type="entry name" value="MCP/YpsA-like"/>
    <property type="match status" value="1"/>
</dbReference>
<dbReference type="Proteomes" id="UP000265816">
    <property type="component" value="Unassembled WGS sequence"/>
</dbReference>
<dbReference type="NCBIfam" id="NF010181">
    <property type="entry name" value="PRK13660.1"/>
    <property type="match status" value="1"/>
</dbReference>
<name>A0A398B464_9BACI</name>
<accession>A0A398B464</accession>
<dbReference type="InterPro" id="IPR010697">
    <property type="entry name" value="YspA"/>
</dbReference>
<dbReference type="AlphaFoldDB" id="A0A398B464"/>
<dbReference type="PANTHER" id="PTHR38440:SF1">
    <property type="entry name" value="UPF0398 PROTEIN SPR0331"/>
    <property type="match status" value="1"/>
</dbReference>
<dbReference type="PIRSF" id="PIRSF021290">
    <property type="entry name" value="DUF1273"/>
    <property type="match status" value="1"/>
</dbReference>
<proteinExistence type="inferred from homology"/>
<keyword evidence="3" id="KW-1185">Reference proteome</keyword>
<dbReference type="EMBL" id="QWVT01000023">
    <property type="protein sequence ID" value="RID84204.1"/>
    <property type="molecule type" value="Genomic_DNA"/>
</dbReference>
<comment type="caution">
    <text evidence="2">The sequence shown here is derived from an EMBL/GenBank/DDBJ whole genome shotgun (WGS) entry which is preliminary data.</text>
</comment>
<dbReference type="Gene3D" id="3.40.50.450">
    <property type="match status" value="1"/>
</dbReference>
<evidence type="ECO:0000256" key="1">
    <source>
        <dbReference type="HAMAP-Rule" id="MF_01575"/>
    </source>
</evidence>
<dbReference type="Pfam" id="PF06908">
    <property type="entry name" value="YpsA"/>
    <property type="match status" value="1"/>
</dbReference>
<dbReference type="RefSeq" id="WP_119113472.1">
    <property type="nucleotide sequence ID" value="NZ_CBCSEO010000010.1"/>
</dbReference>
<evidence type="ECO:0000313" key="2">
    <source>
        <dbReference type="EMBL" id="RID84204.1"/>
    </source>
</evidence>
<dbReference type="PANTHER" id="PTHR38440">
    <property type="entry name" value="UPF0398 PROTEIN YPSA"/>
    <property type="match status" value="1"/>
</dbReference>
<comment type="similarity">
    <text evidence="1">Belongs to the UPF0398 family.</text>
</comment>
<dbReference type="OrthoDB" id="2301957at2"/>
<sequence>MAKVAAVSGYKAYELGIFKPNHQAAEYIKAALLKQLGALAEEGLEWVVITGQPGVELWAAEAVFHLQEYLPDLKLSVITPFLNQEEKWSETNREWYESVLAGADHVDSVSRKPYEKPWQLRAANEFIVGKTDALVLLYDAEKEGSPRFLYEAAKRRQETEPYDIRLISFYDLQMIVEEEEQKKLDY</sequence>
<reference evidence="2 3" key="1">
    <citation type="submission" date="2018-08" db="EMBL/GenBank/DDBJ databases">
        <title>Bacillus jemisoniae sp. nov., Bacillus chryseoplanitiae sp. nov., Bacillus resnikiae sp. nov., and Bacillus frankliniae sp. nov., isolated from Viking spacecraft and associated surfaces.</title>
        <authorList>
            <person name="Seuylemezian A."/>
            <person name="Vaishampayan P."/>
        </authorList>
    </citation>
    <scope>NUCLEOTIDE SEQUENCE [LARGE SCALE GENOMIC DNA]</scope>
    <source>
        <strain evidence="2 3">JJ-247</strain>
    </source>
</reference>